<gene>
    <name evidence="2" type="primary">20200831</name>
    <name evidence="1" type="ORF">HELRODRAFT_165059</name>
</gene>
<protein>
    <recommendedName>
        <fullName evidence="4">EGF-like domain-containing protein</fullName>
    </recommendedName>
</protein>
<dbReference type="GeneID" id="20200831"/>
<dbReference type="EnsemblMetazoa" id="HelroT165059">
    <property type="protein sequence ID" value="HelroP165059"/>
    <property type="gene ID" value="HelroG165059"/>
</dbReference>
<sequence>MYTEISRYKASGGYRGGRGSCLSFSRIKNQQLVFMQNKMYIEHNKNVSLGDKFKSVAIVTADRNIYKKAHESICTSLKPLCSDVCVTSSRGRRRCLCPHGFVLRYGYLCIKAICVSELVTIHTNAHVDLAEFSHKTMRRVQGLFLLCCPKAYRPQILANFNVPLPKSDTVLREDIKTLKNEISETFLNNVSKKLDLTKKQKPEYRTPIDKV</sequence>
<dbReference type="EMBL" id="KB097639">
    <property type="protein sequence ID" value="ESN92923.1"/>
    <property type="molecule type" value="Genomic_DNA"/>
</dbReference>
<evidence type="ECO:0000313" key="2">
    <source>
        <dbReference type="EnsemblMetazoa" id="HelroP165059"/>
    </source>
</evidence>
<reference evidence="3" key="1">
    <citation type="submission" date="2012-12" db="EMBL/GenBank/DDBJ databases">
        <authorList>
            <person name="Hellsten U."/>
            <person name="Grimwood J."/>
            <person name="Chapman J.A."/>
            <person name="Shapiro H."/>
            <person name="Aerts A."/>
            <person name="Otillar R.P."/>
            <person name="Terry A.Y."/>
            <person name="Boore J.L."/>
            <person name="Simakov O."/>
            <person name="Marletaz F."/>
            <person name="Cho S.-J."/>
            <person name="Edsinger-Gonzales E."/>
            <person name="Havlak P."/>
            <person name="Kuo D.-H."/>
            <person name="Larsson T."/>
            <person name="Lv J."/>
            <person name="Arendt D."/>
            <person name="Savage R."/>
            <person name="Osoegawa K."/>
            <person name="de Jong P."/>
            <person name="Lindberg D.R."/>
            <person name="Seaver E.C."/>
            <person name="Weisblat D.A."/>
            <person name="Putnam N.H."/>
            <person name="Grigoriev I.V."/>
            <person name="Rokhsar D.S."/>
        </authorList>
    </citation>
    <scope>NUCLEOTIDE SEQUENCE</scope>
</reference>
<dbReference type="HOGENOM" id="CLU_1306079_0_0_1"/>
<accession>T1EW81</accession>
<name>T1EW81_HELRO</name>
<dbReference type="Proteomes" id="UP000015101">
    <property type="component" value="Unassembled WGS sequence"/>
</dbReference>
<evidence type="ECO:0000313" key="3">
    <source>
        <dbReference type="Proteomes" id="UP000015101"/>
    </source>
</evidence>
<dbReference type="AlphaFoldDB" id="T1EW81"/>
<reference evidence="2" key="3">
    <citation type="submission" date="2015-06" db="UniProtKB">
        <authorList>
            <consortium name="EnsemblMetazoa"/>
        </authorList>
    </citation>
    <scope>IDENTIFICATION</scope>
</reference>
<keyword evidence="3" id="KW-1185">Reference proteome</keyword>
<evidence type="ECO:0000313" key="1">
    <source>
        <dbReference type="EMBL" id="ESN92923.1"/>
    </source>
</evidence>
<dbReference type="InParanoid" id="T1EW81"/>
<dbReference type="RefSeq" id="XP_009029206.1">
    <property type="nucleotide sequence ID" value="XM_009030958.1"/>
</dbReference>
<proteinExistence type="predicted"/>
<evidence type="ECO:0008006" key="4">
    <source>
        <dbReference type="Google" id="ProtNLM"/>
    </source>
</evidence>
<dbReference type="CTD" id="20200831"/>
<dbReference type="EMBL" id="AMQM01001925">
    <property type="status" value="NOT_ANNOTATED_CDS"/>
    <property type="molecule type" value="Genomic_DNA"/>
</dbReference>
<reference evidence="1 3" key="2">
    <citation type="journal article" date="2013" name="Nature">
        <title>Insights into bilaterian evolution from three spiralian genomes.</title>
        <authorList>
            <person name="Simakov O."/>
            <person name="Marletaz F."/>
            <person name="Cho S.J."/>
            <person name="Edsinger-Gonzales E."/>
            <person name="Havlak P."/>
            <person name="Hellsten U."/>
            <person name="Kuo D.H."/>
            <person name="Larsson T."/>
            <person name="Lv J."/>
            <person name="Arendt D."/>
            <person name="Savage R."/>
            <person name="Osoegawa K."/>
            <person name="de Jong P."/>
            <person name="Grimwood J."/>
            <person name="Chapman J.A."/>
            <person name="Shapiro H."/>
            <person name="Aerts A."/>
            <person name="Otillar R.P."/>
            <person name="Terry A.Y."/>
            <person name="Boore J.L."/>
            <person name="Grigoriev I.V."/>
            <person name="Lindberg D.R."/>
            <person name="Seaver E.C."/>
            <person name="Weisblat D.A."/>
            <person name="Putnam N.H."/>
            <person name="Rokhsar D.S."/>
        </authorList>
    </citation>
    <scope>NUCLEOTIDE SEQUENCE</scope>
</reference>
<dbReference type="KEGG" id="hro:HELRODRAFT_165059"/>
<organism evidence="2 3">
    <name type="scientific">Helobdella robusta</name>
    <name type="common">Californian leech</name>
    <dbReference type="NCBI Taxonomy" id="6412"/>
    <lineage>
        <taxon>Eukaryota</taxon>
        <taxon>Metazoa</taxon>
        <taxon>Spiralia</taxon>
        <taxon>Lophotrochozoa</taxon>
        <taxon>Annelida</taxon>
        <taxon>Clitellata</taxon>
        <taxon>Hirudinea</taxon>
        <taxon>Rhynchobdellida</taxon>
        <taxon>Glossiphoniidae</taxon>
        <taxon>Helobdella</taxon>
    </lineage>
</organism>